<proteinExistence type="predicted"/>
<gene>
    <name evidence="2" type="ORF">LCGC14_1211470</name>
</gene>
<name>A0A0F9PII5_9ZZZZ</name>
<comment type="caution">
    <text evidence="2">The sequence shown here is derived from an EMBL/GenBank/DDBJ whole genome shotgun (WGS) entry which is preliminary data.</text>
</comment>
<evidence type="ECO:0000256" key="1">
    <source>
        <dbReference type="SAM" id="Phobius"/>
    </source>
</evidence>
<sequence length="47" mass="5250">MTPRTFKILDVIGITVLVVAAYVFFAGPHQVEVQDSIPHKVIQDQVE</sequence>
<dbReference type="AlphaFoldDB" id="A0A0F9PII5"/>
<protein>
    <submittedName>
        <fullName evidence="2">Uncharacterized protein</fullName>
    </submittedName>
</protein>
<keyword evidence="1" id="KW-1133">Transmembrane helix</keyword>
<feature type="transmembrane region" description="Helical" evidence="1">
    <location>
        <begin position="6"/>
        <end position="25"/>
    </location>
</feature>
<dbReference type="EMBL" id="LAZR01006306">
    <property type="protein sequence ID" value="KKM93147.1"/>
    <property type="molecule type" value="Genomic_DNA"/>
</dbReference>
<evidence type="ECO:0000313" key="2">
    <source>
        <dbReference type="EMBL" id="KKM93147.1"/>
    </source>
</evidence>
<organism evidence="2">
    <name type="scientific">marine sediment metagenome</name>
    <dbReference type="NCBI Taxonomy" id="412755"/>
    <lineage>
        <taxon>unclassified sequences</taxon>
        <taxon>metagenomes</taxon>
        <taxon>ecological metagenomes</taxon>
    </lineage>
</organism>
<reference evidence="2" key="1">
    <citation type="journal article" date="2015" name="Nature">
        <title>Complex archaea that bridge the gap between prokaryotes and eukaryotes.</title>
        <authorList>
            <person name="Spang A."/>
            <person name="Saw J.H."/>
            <person name="Jorgensen S.L."/>
            <person name="Zaremba-Niedzwiedzka K."/>
            <person name="Martijn J."/>
            <person name="Lind A.E."/>
            <person name="van Eijk R."/>
            <person name="Schleper C."/>
            <person name="Guy L."/>
            <person name="Ettema T.J."/>
        </authorList>
    </citation>
    <scope>NUCLEOTIDE SEQUENCE</scope>
</reference>
<keyword evidence="1" id="KW-0472">Membrane</keyword>
<accession>A0A0F9PII5</accession>
<keyword evidence="1" id="KW-0812">Transmembrane</keyword>